<keyword evidence="2" id="KW-1185">Reference proteome</keyword>
<dbReference type="GeneID" id="27698909"/>
<dbReference type="Proteomes" id="UP000053789">
    <property type="component" value="Unassembled WGS sequence"/>
</dbReference>
<reference evidence="1" key="1">
    <citation type="submission" date="2015-01" db="EMBL/GenBank/DDBJ databases">
        <title>The Genome Sequence of Cladophialophora bantiana CBS 173.52.</title>
        <authorList>
            <consortium name="The Broad Institute Genomics Platform"/>
            <person name="Cuomo C."/>
            <person name="de Hoog S."/>
            <person name="Gorbushina A."/>
            <person name="Stielow B."/>
            <person name="Teixiera M."/>
            <person name="Abouelleil A."/>
            <person name="Chapman S.B."/>
            <person name="Priest M."/>
            <person name="Young S.K."/>
            <person name="Wortman J."/>
            <person name="Nusbaum C."/>
            <person name="Birren B."/>
        </authorList>
    </citation>
    <scope>NUCLEOTIDE SEQUENCE [LARGE SCALE GENOMIC DNA]</scope>
    <source>
        <strain evidence="1">CBS 173.52</strain>
    </source>
</reference>
<dbReference type="RefSeq" id="XP_016620045.1">
    <property type="nucleotide sequence ID" value="XM_016763721.1"/>
</dbReference>
<dbReference type="EMBL" id="KN846987">
    <property type="protein sequence ID" value="KIW93376.1"/>
    <property type="molecule type" value="Genomic_DNA"/>
</dbReference>
<dbReference type="VEuPathDB" id="FungiDB:Z519_05981"/>
<accession>A0A0D2EU21</accession>
<dbReference type="HOGENOM" id="CLU_631632_0_0_1"/>
<gene>
    <name evidence="1" type="ORF">Z519_05981</name>
</gene>
<evidence type="ECO:0000313" key="2">
    <source>
        <dbReference type="Proteomes" id="UP000053789"/>
    </source>
</evidence>
<name>A0A0D2EU21_CLAB1</name>
<evidence type="ECO:0000313" key="1">
    <source>
        <dbReference type="EMBL" id="KIW93376.1"/>
    </source>
</evidence>
<proteinExistence type="predicted"/>
<dbReference type="AlphaFoldDB" id="A0A0D2EU21"/>
<sequence length="434" mass="50333">MAARIKVDFPANQLLVKKEDFKFVIPIVFVGYRKRADRSRRISSLDSERAKEIVREDWTVLAMILHYHVNKPFNDDPYVEGTFDFPFVTMEEFCRDPDRPSVYAHFLGRIAFFGIERMREYYAPRNFNYSTWWEDLGLEHIVDEDWEEADGAAEGLGQVAPGAPSHERPLNLTGTDALSEGAPKKGTLQFWDFLRLATFFRFRRIVSFDTLDKDCWAWNDRLIRLFEWSKRNGHIRPWKSREWLNDWEIETRVARIELAAQTGSRLPQAMEEALSLPESKDWGGDPQSRKEFLVQIWAANKATSNMLELDSKSRILPLLSRSTNGVQGVVHSLEGGKPRRPPSGMLDRLRYFFRQATMSLSTNQRDEQCLLDTNARLLDCLNASLRPSSIADQWWIRFYLSSVSFDLRHIASLLGTPSNIAFPNHQVLMIEGDY</sequence>
<protein>
    <submittedName>
        <fullName evidence="1">Uncharacterized protein</fullName>
    </submittedName>
</protein>
<organism evidence="1 2">
    <name type="scientific">Cladophialophora bantiana (strain ATCC 10958 / CBS 173.52 / CDC B-1940 / NIH 8579)</name>
    <name type="common">Xylohypha bantiana</name>
    <dbReference type="NCBI Taxonomy" id="1442370"/>
    <lineage>
        <taxon>Eukaryota</taxon>
        <taxon>Fungi</taxon>
        <taxon>Dikarya</taxon>
        <taxon>Ascomycota</taxon>
        <taxon>Pezizomycotina</taxon>
        <taxon>Eurotiomycetes</taxon>
        <taxon>Chaetothyriomycetidae</taxon>
        <taxon>Chaetothyriales</taxon>
        <taxon>Herpotrichiellaceae</taxon>
        <taxon>Cladophialophora</taxon>
    </lineage>
</organism>